<dbReference type="InterPro" id="IPR018376">
    <property type="entry name" value="Enoyl-CoA_hyd/isom_CS"/>
</dbReference>
<gene>
    <name evidence="3" type="ORF">PGB34_06310</name>
</gene>
<organism evidence="3 4">
    <name type="scientific">Xenophilus arseniciresistens</name>
    <dbReference type="NCBI Taxonomy" id="1283306"/>
    <lineage>
        <taxon>Bacteria</taxon>
        <taxon>Pseudomonadati</taxon>
        <taxon>Pseudomonadota</taxon>
        <taxon>Betaproteobacteria</taxon>
        <taxon>Burkholderiales</taxon>
        <taxon>Comamonadaceae</taxon>
        <taxon>Xenophilus</taxon>
    </lineage>
</organism>
<evidence type="ECO:0000256" key="1">
    <source>
        <dbReference type="ARBA" id="ARBA00005254"/>
    </source>
</evidence>
<dbReference type="AlphaFoldDB" id="A0AAE3N7J2"/>
<dbReference type="InterPro" id="IPR001753">
    <property type="entry name" value="Enoyl-CoA_hydra/iso"/>
</dbReference>
<dbReference type="PANTHER" id="PTHR43459:SF1">
    <property type="entry name" value="EG:BACN32G11.4 PROTEIN"/>
    <property type="match status" value="1"/>
</dbReference>
<evidence type="ECO:0000313" key="4">
    <source>
        <dbReference type="Proteomes" id="UP001212602"/>
    </source>
</evidence>
<dbReference type="GO" id="GO:0003824">
    <property type="term" value="F:catalytic activity"/>
    <property type="evidence" value="ECO:0007669"/>
    <property type="project" value="InterPro"/>
</dbReference>
<dbReference type="PANTHER" id="PTHR43459">
    <property type="entry name" value="ENOYL-COA HYDRATASE"/>
    <property type="match status" value="1"/>
</dbReference>
<dbReference type="Proteomes" id="UP001212602">
    <property type="component" value="Unassembled WGS sequence"/>
</dbReference>
<evidence type="ECO:0000256" key="2">
    <source>
        <dbReference type="RuleBase" id="RU003707"/>
    </source>
</evidence>
<dbReference type="InterPro" id="IPR029045">
    <property type="entry name" value="ClpP/crotonase-like_dom_sf"/>
</dbReference>
<dbReference type="Gene3D" id="3.90.226.10">
    <property type="entry name" value="2-enoyl-CoA Hydratase, Chain A, domain 1"/>
    <property type="match status" value="1"/>
</dbReference>
<reference evidence="3" key="1">
    <citation type="submission" date="2023-01" db="EMBL/GenBank/DDBJ databases">
        <title>Xenophilus mangrovi sp. nov., isolated from soil of Mangrove nature reserve.</title>
        <authorList>
            <person name="Xu S."/>
            <person name="Liu Z."/>
            <person name="Xu Y."/>
        </authorList>
    </citation>
    <scope>NUCLEOTIDE SEQUENCE</scope>
    <source>
        <strain evidence="3">YW8</strain>
    </source>
</reference>
<dbReference type="SUPFAM" id="SSF52096">
    <property type="entry name" value="ClpP/crotonase"/>
    <property type="match status" value="1"/>
</dbReference>
<accession>A0AAE3N7J2</accession>
<dbReference type="CDD" id="cd06558">
    <property type="entry name" value="crotonase-like"/>
    <property type="match status" value="1"/>
</dbReference>
<dbReference type="PROSITE" id="PS00166">
    <property type="entry name" value="ENOYL_COA_HYDRATASE"/>
    <property type="match status" value="1"/>
</dbReference>
<dbReference type="InterPro" id="IPR014748">
    <property type="entry name" value="Enoyl-CoA_hydra_C"/>
</dbReference>
<evidence type="ECO:0000313" key="3">
    <source>
        <dbReference type="EMBL" id="MDA7415974.1"/>
    </source>
</evidence>
<name>A0AAE3N7J2_9BURK</name>
<comment type="caution">
    <text evidence="3">The sequence shown here is derived from an EMBL/GenBank/DDBJ whole genome shotgun (WGS) entry which is preliminary data.</text>
</comment>
<dbReference type="RefSeq" id="WP_271427216.1">
    <property type="nucleotide sequence ID" value="NZ_JAQIPB010000002.1"/>
</dbReference>
<protein>
    <submittedName>
        <fullName evidence="3">Enoyl-CoA hydratase-related protein</fullName>
    </submittedName>
</protein>
<dbReference type="EMBL" id="JAQIPB010000002">
    <property type="protein sequence ID" value="MDA7415974.1"/>
    <property type="molecule type" value="Genomic_DNA"/>
</dbReference>
<proteinExistence type="inferred from homology"/>
<dbReference type="Gene3D" id="1.10.12.10">
    <property type="entry name" value="Lyase 2-enoyl-coa Hydratase, Chain A, domain 2"/>
    <property type="match status" value="1"/>
</dbReference>
<sequence length="268" mass="27235">MSSSPPILLAWQDGLAIVTLNRPERANVLDDACAQALAEVTHTLLEGARSGRLRAVLLTAAGPVFCAGGDIQGFVRAGSDLAGALDRGIPPLHALIQALASLPVPVVSALNGPLGGGGIGLALLADIVLAADTAKLRGGYASIGLSPDVGASWALTRLAGPMRAKQILFSARAFSAQECLAFGLYAQVLPPDELMPAALALATELAQGATGSFAQIKSLVDGVAGRSLEEHLALEHQGMVRCGASADAAEGVRAFLAKRAPQFKGHAA</sequence>
<keyword evidence="4" id="KW-1185">Reference proteome</keyword>
<dbReference type="Pfam" id="PF00378">
    <property type="entry name" value="ECH_1"/>
    <property type="match status" value="1"/>
</dbReference>
<comment type="similarity">
    <text evidence="1 2">Belongs to the enoyl-CoA hydratase/isomerase family.</text>
</comment>